<proteinExistence type="predicted"/>
<dbReference type="Proteomes" id="UP000281553">
    <property type="component" value="Unassembled WGS sequence"/>
</dbReference>
<keyword evidence="2" id="KW-1185">Reference proteome</keyword>
<evidence type="ECO:0000313" key="2">
    <source>
        <dbReference type="Proteomes" id="UP000281553"/>
    </source>
</evidence>
<accession>A0A3P6QFA9</accession>
<dbReference type="EMBL" id="UYRU01011760">
    <property type="protein sequence ID" value="VDK47319.1"/>
    <property type="molecule type" value="Genomic_DNA"/>
</dbReference>
<protein>
    <submittedName>
        <fullName evidence="1">Uncharacterized protein</fullName>
    </submittedName>
</protein>
<organism evidence="1 2">
    <name type="scientific">Dibothriocephalus latus</name>
    <name type="common">Fish tapeworm</name>
    <name type="synonym">Diphyllobothrium latum</name>
    <dbReference type="NCBI Taxonomy" id="60516"/>
    <lineage>
        <taxon>Eukaryota</taxon>
        <taxon>Metazoa</taxon>
        <taxon>Spiralia</taxon>
        <taxon>Lophotrochozoa</taxon>
        <taxon>Platyhelminthes</taxon>
        <taxon>Cestoda</taxon>
        <taxon>Eucestoda</taxon>
        <taxon>Diphyllobothriidea</taxon>
        <taxon>Diphyllobothriidae</taxon>
        <taxon>Dibothriocephalus</taxon>
    </lineage>
</organism>
<sequence length="105" mass="11966">MYVLRFTIKSLSSGALLTVQGIIDDNFSALDQFFLHFHRVWEALADQSSPEEVVRLFSLLSRTVCGQTEEEFVQVIFDFINECFYNRQSIISGLEDVVLAANLDP</sequence>
<dbReference type="OrthoDB" id="6309100at2759"/>
<gene>
    <name evidence="1" type="ORF">DILT_LOCUS1594</name>
</gene>
<evidence type="ECO:0000313" key="1">
    <source>
        <dbReference type="EMBL" id="VDK47319.1"/>
    </source>
</evidence>
<name>A0A3P6QFA9_DIBLA</name>
<dbReference type="AlphaFoldDB" id="A0A3P6QFA9"/>
<reference evidence="1 2" key="1">
    <citation type="submission" date="2018-11" db="EMBL/GenBank/DDBJ databases">
        <authorList>
            <consortium name="Pathogen Informatics"/>
        </authorList>
    </citation>
    <scope>NUCLEOTIDE SEQUENCE [LARGE SCALE GENOMIC DNA]</scope>
</reference>